<dbReference type="InterPro" id="IPR036209">
    <property type="entry name" value="YwmB-like_sf"/>
</dbReference>
<dbReference type="SUPFAM" id="SSF143842">
    <property type="entry name" value="YwmB-like"/>
    <property type="match status" value="1"/>
</dbReference>
<gene>
    <name evidence="1" type="ORF">GA0061094_3464</name>
</gene>
<protein>
    <submittedName>
        <fullName evidence="1">TATA-box binding</fullName>
    </submittedName>
</protein>
<dbReference type="Proteomes" id="UP000181997">
    <property type="component" value="Unassembled WGS sequence"/>
</dbReference>
<dbReference type="AlphaFoldDB" id="A0A0V8HD81"/>
<reference evidence="2" key="1">
    <citation type="submission" date="2016-08" db="EMBL/GenBank/DDBJ databases">
        <authorList>
            <person name="Varghese N."/>
            <person name="Submissions Spin"/>
        </authorList>
    </citation>
    <scope>NUCLEOTIDE SEQUENCE [LARGE SCALE GENOMIC DNA]</scope>
    <source>
        <strain evidence="2">SGD-1123</strain>
    </source>
</reference>
<dbReference type="OrthoDB" id="2374820at2"/>
<name>A0A0V8HD81_9BACI</name>
<accession>A0A0V8HD81</accession>
<dbReference type="Gene3D" id="3.30.2030.10">
    <property type="entry name" value="YwmB-like"/>
    <property type="match status" value="1"/>
</dbReference>
<dbReference type="InterPro" id="IPR014794">
    <property type="entry name" value="DUF1779"/>
</dbReference>
<dbReference type="RefSeq" id="WP_058299427.1">
    <property type="nucleotide sequence ID" value="NZ_FMAU01000004.1"/>
</dbReference>
<dbReference type="Gene3D" id="3.30.360.40">
    <property type="entry name" value="YwmB-like"/>
    <property type="match status" value="1"/>
</dbReference>
<evidence type="ECO:0000313" key="2">
    <source>
        <dbReference type="Proteomes" id="UP000181997"/>
    </source>
</evidence>
<dbReference type="Pfam" id="PF08680">
    <property type="entry name" value="DUF1779"/>
    <property type="match status" value="1"/>
</dbReference>
<organism evidence="1 2">
    <name type="scientific">[Bacillus] enclensis</name>
    <dbReference type="NCBI Taxonomy" id="1402860"/>
    <lineage>
        <taxon>Bacteria</taxon>
        <taxon>Bacillati</taxon>
        <taxon>Bacillota</taxon>
        <taxon>Bacilli</taxon>
        <taxon>Bacillales</taxon>
        <taxon>Bacillaceae</taxon>
        <taxon>Rossellomorea</taxon>
    </lineage>
</organism>
<evidence type="ECO:0000313" key="1">
    <source>
        <dbReference type="EMBL" id="SCC25099.1"/>
    </source>
</evidence>
<keyword evidence="2" id="KW-1185">Reference proteome</keyword>
<proteinExistence type="predicted"/>
<sequence length="249" mass="28457">MRRYFYILLIFFVGIGFLPIINGKNTIEANQLLDIEKLDHAISQTNGEVNEWSLYARENVKSFTNKGFAQYSKNMQETFSDFNWSTEEKAEEVIVVGSRKTSHGEETIKLQRTLGNGHSISYVMYEIRGNQESMGEKTSQYLKKQFIPNMEIIFTSKPLIFSCIKGEFNDTLEKVLSNQAVEMMSILDATETESLEEEDFHSVSAYSKQMSRSIPTKNNEMNIQLGLRKSGMGTKTTFVLGTPILTIEY</sequence>
<dbReference type="EMBL" id="FMAU01000004">
    <property type="protein sequence ID" value="SCC25099.1"/>
    <property type="molecule type" value="Genomic_DNA"/>
</dbReference>